<name>A0A1Y5MKZ6_9BACT</name>
<dbReference type="AlphaFoldDB" id="A0A1Y5MKZ6"/>
<proteinExistence type="predicted"/>
<accession>A0A1Y5MKZ6</accession>
<sequence length="72" mass="8511">MYLFGKNSLMTVCFLLGLWLKLNLQKPAQVLFWLFMFLSFLLYFCSSIFGACMLSLATKKCHLKRMKDEFLQ</sequence>
<reference evidence="2 3" key="1">
    <citation type="submission" date="2017-04" db="EMBL/GenBank/DDBJ databases">
        <title>Complete genome of Campylobacter concisus ATCC 33237T and draft genomes for an additional eight well characterized C. concisus strains.</title>
        <authorList>
            <person name="Cornelius A.J."/>
            <person name="Miller W.G."/>
            <person name="Lastovica A.J."/>
            <person name="On S.L."/>
            <person name="French N.P."/>
            <person name="Vandenberg O."/>
            <person name="Biggs P.J."/>
        </authorList>
    </citation>
    <scope>NUCLEOTIDE SEQUENCE [LARGE SCALE GENOMIC DNA]</scope>
    <source>
        <strain evidence="2 3">CCUG 19995</strain>
    </source>
</reference>
<evidence type="ECO:0000313" key="3">
    <source>
        <dbReference type="Proteomes" id="UP000196317"/>
    </source>
</evidence>
<gene>
    <name evidence="2" type="ORF">B9N65_06520</name>
</gene>
<evidence type="ECO:0000256" key="1">
    <source>
        <dbReference type="SAM" id="Phobius"/>
    </source>
</evidence>
<dbReference type="EMBL" id="NDYN01000005">
    <property type="protein sequence ID" value="OUT07853.1"/>
    <property type="molecule type" value="Genomic_DNA"/>
</dbReference>
<keyword evidence="1" id="KW-1133">Transmembrane helix</keyword>
<organism evidence="2 3">
    <name type="scientific">Campylobacter concisus</name>
    <dbReference type="NCBI Taxonomy" id="199"/>
    <lineage>
        <taxon>Bacteria</taxon>
        <taxon>Pseudomonadati</taxon>
        <taxon>Campylobacterota</taxon>
        <taxon>Epsilonproteobacteria</taxon>
        <taxon>Campylobacterales</taxon>
        <taxon>Campylobacteraceae</taxon>
        <taxon>Campylobacter</taxon>
    </lineage>
</organism>
<dbReference type="Proteomes" id="UP000196317">
    <property type="component" value="Unassembled WGS sequence"/>
</dbReference>
<evidence type="ECO:0000313" key="2">
    <source>
        <dbReference type="EMBL" id="OUT07853.1"/>
    </source>
</evidence>
<feature type="transmembrane region" description="Helical" evidence="1">
    <location>
        <begin position="34"/>
        <end position="57"/>
    </location>
</feature>
<protein>
    <submittedName>
        <fullName evidence="2">Uncharacterized protein</fullName>
    </submittedName>
</protein>
<keyword evidence="1" id="KW-0472">Membrane</keyword>
<comment type="caution">
    <text evidence="2">The sequence shown here is derived from an EMBL/GenBank/DDBJ whole genome shotgun (WGS) entry which is preliminary data.</text>
</comment>
<keyword evidence="1" id="KW-0812">Transmembrane</keyword>